<accession>A0AAD6U119</accession>
<dbReference type="AlphaFoldDB" id="A0AAD6U119"/>
<dbReference type="EMBL" id="JARJCN010000037">
    <property type="protein sequence ID" value="KAJ7084585.1"/>
    <property type="molecule type" value="Genomic_DNA"/>
</dbReference>
<keyword evidence="1" id="KW-1133">Transmembrane helix</keyword>
<keyword evidence="3" id="KW-1185">Reference proteome</keyword>
<protein>
    <submittedName>
        <fullName evidence="2">Uncharacterized protein</fullName>
    </submittedName>
</protein>
<evidence type="ECO:0000256" key="1">
    <source>
        <dbReference type="SAM" id="Phobius"/>
    </source>
</evidence>
<evidence type="ECO:0000313" key="3">
    <source>
        <dbReference type="Proteomes" id="UP001222325"/>
    </source>
</evidence>
<feature type="transmembrane region" description="Helical" evidence="1">
    <location>
        <begin position="149"/>
        <end position="169"/>
    </location>
</feature>
<keyword evidence="1" id="KW-0812">Transmembrane</keyword>
<gene>
    <name evidence="2" type="ORF">B0H15DRAFT_848244</name>
</gene>
<proteinExistence type="predicted"/>
<dbReference type="Proteomes" id="UP001222325">
    <property type="component" value="Unassembled WGS sequence"/>
</dbReference>
<evidence type="ECO:0000313" key="2">
    <source>
        <dbReference type="EMBL" id="KAJ7084585.1"/>
    </source>
</evidence>
<feature type="transmembrane region" description="Helical" evidence="1">
    <location>
        <begin position="109"/>
        <end position="129"/>
    </location>
</feature>
<reference evidence="2" key="1">
    <citation type="submission" date="2023-03" db="EMBL/GenBank/DDBJ databases">
        <title>Massive genome expansion in bonnet fungi (Mycena s.s.) driven by repeated elements and novel gene families across ecological guilds.</title>
        <authorList>
            <consortium name="Lawrence Berkeley National Laboratory"/>
            <person name="Harder C.B."/>
            <person name="Miyauchi S."/>
            <person name="Viragh M."/>
            <person name="Kuo A."/>
            <person name="Thoen E."/>
            <person name="Andreopoulos B."/>
            <person name="Lu D."/>
            <person name="Skrede I."/>
            <person name="Drula E."/>
            <person name="Henrissat B."/>
            <person name="Morin E."/>
            <person name="Kohler A."/>
            <person name="Barry K."/>
            <person name="LaButti K."/>
            <person name="Morin E."/>
            <person name="Salamov A."/>
            <person name="Lipzen A."/>
            <person name="Mereny Z."/>
            <person name="Hegedus B."/>
            <person name="Baldrian P."/>
            <person name="Stursova M."/>
            <person name="Weitz H."/>
            <person name="Taylor A."/>
            <person name="Grigoriev I.V."/>
            <person name="Nagy L.G."/>
            <person name="Martin F."/>
            <person name="Kauserud H."/>
        </authorList>
    </citation>
    <scope>NUCLEOTIDE SEQUENCE</scope>
    <source>
        <strain evidence="2">CBHHK173m</strain>
    </source>
</reference>
<name>A0AAD6U119_9AGAR</name>
<organism evidence="2 3">
    <name type="scientific">Mycena belliarum</name>
    <dbReference type="NCBI Taxonomy" id="1033014"/>
    <lineage>
        <taxon>Eukaryota</taxon>
        <taxon>Fungi</taxon>
        <taxon>Dikarya</taxon>
        <taxon>Basidiomycota</taxon>
        <taxon>Agaricomycotina</taxon>
        <taxon>Agaricomycetes</taxon>
        <taxon>Agaricomycetidae</taxon>
        <taxon>Agaricales</taxon>
        <taxon>Marasmiineae</taxon>
        <taxon>Mycenaceae</taxon>
        <taxon>Mycena</taxon>
    </lineage>
</organism>
<sequence length="233" mass="26895">MSMCADERVCGCAEPYLLCYIYPPGSAPRWRWSWSCQNTARCALIVIPPTPTPPTADPLAAPRLFLRPARRSAVLCLCLPTYIHIGSHTTSHHIITEPPRPLARSRTPLALPTVVFPFSWFFSFFFWARRVFLAVRADAYTLLVLIVHYSYWYAYWLVVFFCVFFRAVLCCTVPTVWRCSLIVSFCLLPQPALACSYTYTRTRARCPFYAYVLRSTLRSRSTSRLFLGSYRRV</sequence>
<comment type="caution">
    <text evidence="2">The sequence shown here is derived from an EMBL/GenBank/DDBJ whole genome shotgun (WGS) entry which is preliminary data.</text>
</comment>
<keyword evidence="1" id="KW-0472">Membrane</keyword>